<accession>A0ACB5ST11</accession>
<dbReference type="EMBL" id="BSXS01000259">
    <property type="protein sequence ID" value="GME71686.1"/>
    <property type="molecule type" value="Genomic_DNA"/>
</dbReference>
<dbReference type="Proteomes" id="UP001165064">
    <property type="component" value="Unassembled WGS sequence"/>
</dbReference>
<protein>
    <submittedName>
        <fullName evidence="1">Unnamed protein product</fullName>
    </submittedName>
</protein>
<comment type="caution">
    <text evidence="1">The sequence shown here is derived from an EMBL/GenBank/DDBJ whole genome shotgun (WGS) entry which is preliminary data.</text>
</comment>
<gene>
    <name evidence="1" type="ORF">Amon02_000067900</name>
</gene>
<organism evidence="1 2">
    <name type="scientific">Ambrosiozyma monospora</name>
    <name type="common">Yeast</name>
    <name type="synonym">Endomycopsis monosporus</name>
    <dbReference type="NCBI Taxonomy" id="43982"/>
    <lineage>
        <taxon>Eukaryota</taxon>
        <taxon>Fungi</taxon>
        <taxon>Dikarya</taxon>
        <taxon>Ascomycota</taxon>
        <taxon>Saccharomycotina</taxon>
        <taxon>Pichiomycetes</taxon>
        <taxon>Pichiales</taxon>
        <taxon>Pichiaceae</taxon>
        <taxon>Ambrosiozyma</taxon>
    </lineage>
</organism>
<keyword evidence="2" id="KW-1185">Reference proteome</keyword>
<proteinExistence type="predicted"/>
<evidence type="ECO:0000313" key="2">
    <source>
        <dbReference type="Proteomes" id="UP001165064"/>
    </source>
</evidence>
<reference evidence="1" key="1">
    <citation type="submission" date="2023-04" db="EMBL/GenBank/DDBJ databases">
        <title>Ambrosiozyma monospora NBRC 10751.</title>
        <authorList>
            <person name="Ichikawa N."/>
            <person name="Sato H."/>
            <person name="Tonouchi N."/>
        </authorList>
    </citation>
    <scope>NUCLEOTIDE SEQUENCE</scope>
    <source>
        <strain evidence="1">NBRC 10751</strain>
    </source>
</reference>
<evidence type="ECO:0000313" key="1">
    <source>
        <dbReference type="EMBL" id="GME71686.1"/>
    </source>
</evidence>
<name>A0ACB5ST11_AMBMO</name>
<sequence>MGLQLGAKTLGLLVLNPFLNNKLALKFTKQLQKVDMVDRIMLVVSVSAGILSIIIIIQSKTTLMFCTMAIRACFSCMTVPTLQSTLLKYNRNPEKNGEFFGVLAFFGNLTGLLGPLAFYSIYSYSIEFNPDLVFEMAAGIFALIVMVSFFLKT</sequence>